<feature type="domain" description="Peptidase C19 ubiquitin carboxyl-terminal hydrolase" evidence="2">
    <location>
        <begin position="276"/>
        <end position="351"/>
    </location>
</feature>
<dbReference type="EMBL" id="JACGWK010000006">
    <property type="protein sequence ID" value="KAL0349190.1"/>
    <property type="molecule type" value="Genomic_DNA"/>
</dbReference>
<dbReference type="PANTHER" id="PTHR46713:SF1">
    <property type="entry name" value="F13M7.16 PROTEIN"/>
    <property type="match status" value="1"/>
</dbReference>
<evidence type="ECO:0000313" key="3">
    <source>
        <dbReference type="EMBL" id="KAL0349190.1"/>
    </source>
</evidence>
<organism evidence="3">
    <name type="scientific">Sesamum angustifolium</name>
    <dbReference type="NCBI Taxonomy" id="2727405"/>
    <lineage>
        <taxon>Eukaryota</taxon>
        <taxon>Viridiplantae</taxon>
        <taxon>Streptophyta</taxon>
        <taxon>Embryophyta</taxon>
        <taxon>Tracheophyta</taxon>
        <taxon>Spermatophyta</taxon>
        <taxon>Magnoliopsida</taxon>
        <taxon>eudicotyledons</taxon>
        <taxon>Gunneridae</taxon>
        <taxon>Pentapetalae</taxon>
        <taxon>asterids</taxon>
        <taxon>lamiids</taxon>
        <taxon>Lamiales</taxon>
        <taxon>Pedaliaceae</taxon>
        <taxon>Sesamum</taxon>
    </lineage>
</organism>
<protein>
    <submittedName>
        <fullName evidence="3">Ubiquitin carboxyl-terminal hydrolase 2</fullName>
    </submittedName>
</protein>
<sequence>MIETYVSTAAQVFAGNVNLEAAANWIVKHENEPDIDQMPLVCYLFGLNCSAAISYYDNLEYPLVHVSSETPEAPKTSITQGEVKQEEQELREHCKKIEEDKQTEKEREKAIMGKKVKKKTRSGQKEKQGPSTSPRTVSQQGTSNVETPDDGVAGLQNLLSVKIVGEVLWIDEQRRERVNMGKKEGQIQSQSQKQFGFAWNVGISHVESEDNKHKEVLNEVVKLLKGRPGEGSTLDVEDVWFGSGSVTTAIKSDYSASIGAEGKAGYSIRGGEAGLKSVVNPRSLFGSLCTKAPQFRGYQQHDSHELLRCLLDGLSTEELSARKHAKSPQASIADPTFVDIIFGGRLSSTMDPICHSRQETKNASKEKRKKSLQNSREACSIPGQSVSDQSTGGNSLGEMQSIAPPAEQSVLALGDSTLSDPTNPNNIALDMGFTAQDLSAIQNPQAVQNGEQSSPSDNFTWLDYLDPSPDSHDIAITLETDEIAAIQGFANEDILQNDASLSITINSSIESTSANAVSATSLDIAENLNSIEPGALAQQQNAFSQFEYKKC</sequence>
<dbReference type="AlphaFoldDB" id="A0AAW2P002"/>
<feature type="compositionally biased region" description="Polar residues" evidence="1">
    <location>
        <begin position="372"/>
        <end position="393"/>
    </location>
</feature>
<reference evidence="3" key="1">
    <citation type="submission" date="2020-06" db="EMBL/GenBank/DDBJ databases">
        <authorList>
            <person name="Li T."/>
            <person name="Hu X."/>
            <person name="Zhang T."/>
            <person name="Song X."/>
            <person name="Zhang H."/>
            <person name="Dai N."/>
            <person name="Sheng W."/>
            <person name="Hou X."/>
            <person name="Wei L."/>
        </authorList>
    </citation>
    <scope>NUCLEOTIDE SEQUENCE</scope>
    <source>
        <strain evidence="3">G01</strain>
        <tissue evidence="3">Leaf</tissue>
    </source>
</reference>
<evidence type="ECO:0000259" key="2">
    <source>
        <dbReference type="Pfam" id="PF00443"/>
    </source>
</evidence>
<dbReference type="GO" id="GO:0004843">
    <property type="term" value="F:cysteine-type deubiquitinase activity"/>
    <property type="evidence" value="ECO:0007669"/>
    <property type="project" value="InterPro"/>
</dbReference>
<feature type="compositionally biased region" description="Basic and acidic residues" evidence="1">
    <location>
        <begin position="83"/>
        <end position="111"/>
    </location>
</feature>
<feature type="region of interest" description="Disordered" evidence="1">
    <location>
        <begin position="69"/>
        <end position="151"/>
    </location>
</feature>
<accession>A0AAW2P002</accession>
<feature type="compositionally biased region" description="Polar residues" evidence="1">
    <location>
        <begin position="129"/>
        <end position="146"/>
    </location>
</feature>
<dbReference type="InterPro" id="IPR001394">
    <property type="entry name" value="Peptidase_C19_UCH"/>
</dbReference>
<feature type="compositionally biased region" description="Basic residues" evidence="1">
    <location>
        <begin position="112"/>
        <end position="122"/>
    </location>
</feature>
<proteinExistence type="predicted"/>
<keyword evidence="3" id="KW-0378">Hydrolase</keyword>
<dbReference type="GO" id="GO:0016579">
    <property type="term" value="P:protein deubiquitination"/>
    <property type="evidence" value="ECO:0007669"/>
    <property type="project" value="InterPro"/>
</dbReference>
<dbReference type="SUPFAM" id="SSF54001">
    <property type="entry name" value="Cysteine proteinases"/>
    <property type="match status" value="1"/>
</dbReference>
<feature type="region of interest" description="Disordered" evidence="1">
    <location>
        <begin position="357"/>
        <end position="400"/>
    </location>
</feature>
<reference evidence="3" key="2">
    <citation type="journal article" date="2024" name="Plant">
        <title>Genomic evolution and insights into agronomic trait innovations of Sesamum species.</title>
        <authorList>
            <person name="Miao H."/>
            <person name="Wang L."/>
            <person name="Qu L."/>
            <person name="Liu H."/>
            <person name="Sun Y."/>
            <person name="Le M."/>
            <person name="Wang Q."/>
            <person name="Wei S."/>
            <person name="Zheng Y."/>
            <person name="Lin W."/>
            <person name="Duan Y."/>
            <person name="Cao H."/>
            <person name="Xiong S."/>
            <person name="Wang X."/>
            <person name="Wei L."/>
            <person name="Li C."/>
            <person name="Ma Q."/>
            <person name="Ju M."/>
            <person name="Zhao R."/>
            <person name="Li G."/>
            <person name="Mu C."/>
            <person name="Tian Q."/>
            <person name="Mei H."/>
            <person name="Zhang T."/>
            <person name="Gao T."/>
            <person name="Zhang H."/>
        </authorList>
    </citation>
    <scope>NUCLEOTIDE SEQUENCE</scope>
    <source>
        <strain evidence="3">G01</strain>
    </source>
</reference>
<dbReference type="Gene3D" id="3.90.70.10">
    <property type="entry name" value="Cysteine proteinases"/>
    <property type="match status" value="1"/>
</dbReference>
<dbReference type="PANTHER" id="PTHR46713">
    <property type="entry name" value="F13M7.16 PROTEIN"/>
    <property type="match status" value="1"/>
</dbReference>
<evidence type="ECO:0000256" key="1">
    <source>
        <dbReference type="SAM" id="MobiDB-lite"/>
    </source>
</evidence>
<gene>
    <name evidence="3" type="ORF">Sangu_1146800</name>
</gene>
<dbReference type="InterPro" id="IPR038765">
    <property type="entry name" value="Papain-like_cys_pep_sf"/>
</dbReference>
<dbReference type="Pfam" id="PF00443">
    <property type="entry name" value="UCH"/>
    <property type="match status" value="1"/>
</dbReference>
<comment type="caution">
    <text evidence="3">The sequence shown here is derived from an EMBL/GenBank/DDBJ whole genome shotgun (WGS) entry which is preliminary data.</text>
</comment>
<name>A0AAW2P002_9LAMI</name>